<proteinExistence type="inferred from homology"/>
<accession>A0A506URP1</accession>
<dbReference type="Gene3D" id="3.90.1150.10">
    <property type="entry name" value="Aspartate Aminotransferase, domain 1"/>
    <property type="match status" value="1"/>
</dbReference>
<dbReference type="InterPro" id="IPR015422">
    <property type="entry name" value="PyrdxlP-dep_Trfase_small"/>
</dbReference>
<feature type="region of interest" description="Disordered" evidence="5">
    <location>
        <begin position="1"/>
        <end position="37"/>
    </location>
</feature>
<comment type="subunit">
    <text evidence="3">Homotetramer.</text>
</comment>
<dbReference type="EMBL" id="SORZ01000001">
    <property type="protein sequence ID" value="TPW36017.1"/>
    <property type="molecule type" value="Genomic_DNA"/>
</dbReference>
<dbReference type="PANTHER" id="PTHR48097">
    <property type="entry name" value="L-THREONINE ALDOLASE-RELATED"/>
    <property type="match status" value="1"/>
</dbReference>
<dbReference type="SUPFAM" id="SSF53383">
    <property type="entry name" value="PLP-dependent transferases"/>
    <property type="match status" value="1"/>
</dbReference>
<dbReference type="Gene3D" id="3.40.640.10">
    <property type="entry name" value="Type I PLP-dependent aspartate aminotransferase-like (Major domain)"/>
    <property type="match status" value="1"/>
</dbReference>
<comment type="cofactor">
    <cofactor evidence="1">
        <name>pyridoxal 5'-phosphate</name>
        <dbReference type="ChEBI" id="CHEBI:597326"/>
    </cofactor>
</comment>
<feature type="compositionally biased region" description="Polar residues" evidence="5">
    <location>
        <begin position="25"/>
        <end position="37"/>
    </location>
</feature>
<organism evidence="7 8">
    <name type="scientific">Oecophyllibacter saccharovorans</name>
    <dbReference type="NCBI Taxonomy" id="2558360"/>
    <lineage>
        <taxon>Bacteria</taxon>
        <taxon>Pseudomonadati</taxon>
        <taxon>Pseudomonadota</taxon>
        <taxon>Alphaproteobacteria</taxon>
        <taxon>Acetobacterales</taxon>
        <taxon>Acetobacteraceae</taxon>
        <taxon>Oecophyllibacter</taxon>
    </lineage>
</organism>
<keyword evidence="4" id="KW-0663">Pyridoxal phosphate</keyword>
<comment type="caution">
    <text evidence="7">The sequence shown here is derived from an EMBL/GenBank/DDBJ whole genome shotgun (WGS) entry which is preliminary data.</text>
</comment>
<dbReference type="PANTHER" id="PTHR48097:SF5">
    <property type="entry name" value="LOW SPECIFICITY L-THREONINE ALDOLASE"/>
    <property type="match status" value="1"/>
</dbReference>
<dbReference type="InterPro" id="IPR001597">
    <property type="entry name" value="ArAA_b-elim_lyase/Thr_aldolase"/>
</dbReference>
<evidence type="ECO:0000313" key="8">
    <source>
        <dbReference type="Proteomes" id="UP000315037"/>
    </source>
</evidence>
<dbReference type="RefSeq" id="WP_141450999.1">
    <property type="nucleotide sequence ID" value="NZ_CP038143.1"/>
</dbReference>
<dbReference type="OrthoDB" id="9774495at2"/>
<reference evidence="7 8" key="1">
    <citation type="submission" date="2019-03" db="EMBL/GenBank/DDBJ databases">
        <title>The complete genome sequence of Neokomagataea sp. Jb2 NBRC113641.</title>
        <authorList>
            <person name="Chua K.-O."/>
            <person name="Chan K.-G."/>
            <person name="See-Too W.-S."/>
        </authorList>
    </citation>
    <scope>NUCLEOTIDE SEQUENCE [LARGE SCALE GENOMIC DNA]</scope>
    <source>
        <strain evidence="7 8">Jb2</strain>
    </source>
</reference>
<dbReference type="GO" id="GO:0016829">
    <property type="term" value="F:lyase activity"/>
    <property type="evidence" value="ECO:0007669"/>
    <property type="project" value="InterPro"/>
</dbReference>
<sequence length="381" mass="40644">MMPEIPPHSAASGKQPTAGHPQADLDSSTAPRLNFASDNVTPACPEVMAALIEANQGSVPSYGEDELTGALNQRFSEVFETETVAFPIVTGTAANAVGLSAMTPGWGGVLCDQSAHINVDEGGAPEFLTSGSKLTGLPSPDGRMSPDALQEALALNREKGVLAPPFKVLSLTQATEWGTVYEPAELKVLTATAHGHGLATHMDGARLSNAIAHLNCTPAETTSQAGVDMLVFGGTKNGAMAAEAILFFLNERTRPMVAAMPHLLKRSGHLWSKERFMSAQLLALLKDDLWLRNGRHANAMAQRLLQGLLHHPAAHLPFNVQGNEVFVVLPDPTLARLEKDGYRFYRFPTPPGVPGTLVRFVTSFYTRPQDVDALLAATFAP</sequence>
<evidence type="ECO:0000256" key="2">
    <source>
        <dbReference type="ARBA" id="ARBA00006966"/>
    </source>
</evidence>
<evidence type="ECO:0000256" key="4">
    <source>
        <dbReference type="ARBA" id="ARBA00022898"/>
    </source>
</evidence>
<evidence type="ECO:0000259" key="6">
    <source>
        <dbReference type="Pfam" id="PF01212"/>
    </source>
</evidence>
<evidence type="ECO:0000256" key="5">
    <source>
        <dbReference type="SAM" id="MobiDB-lite"/>
    </source>
</evidence>
<dbReference type="InterPro" id="IPR015421">
    <property type="entry name" value="PyrdxlP-dep_Trfase_major"/>
</dbReference>
<name>A0A506URP1_9PROT</name>
<evidence type="ECO:0000313" key="7">
    <source>
        <dbReference type="EMBL" id="TPW36017.1"/>
    </source>
</evidence>
<dbReference type="Pfam" id="PF01212">
    <property type="entry name" value="Beta_elim_lyase"/>
    <property type="match status" value="1"/>
</dbReference>
<dbReference type="GO" id="GO:0006520">
    <property type="term" value="P:amino acid metabolic process"/>
    <property type="evidence" value="ECO:0007669"/>
    <property type="project" value="InterPro"/>
</dbReference>
<comment type="similarity">
    <text evidence="2">Belongs to the threonine aldolase family.</text>
</comment>
<dbReference type="Proteomes" id="UP000315037">
    <property type="component" value="Unassembled WGS sequence"/>
</dbReference>
<dbReference type="AlphaFoldDB" id="A0A506URP1"/>
<keyword evidence="8" id="KW-1185">Reference proteome</keyword>
<dbReference type="InterPro" id="IPR015424">
    <property type="entry name" value="PyrdxlP-dep_Trfase"/>
</dbReference>
<feature type="domain" description="Aromatic amino acid beta-eliminating lyase/threonine aldolase" evidence="6">
    <location>
        <begin position="35"/>
        <end position="328"/>
    </location>
</feature>
<evidence type="ECO:0000256" key="3">
    <source>
        <dbReference type="ARBA" id="ARBA00011881"/>
    </source>
</evidence>
<protein>
    <submittedName>
        <fullName evidence="7">Low specificity L-threonine aldolase</fullName>
    </submittedName>
</protein>
<gene>
    <name evidence="7" type="ORF">E3202_03685</name>
</gene>
<evidence type="ECO:0000256" key="1">
    <source>
        <dbReference type="ARBA" id="ARBA00001933"/>
    </source>
</evidence>